<dbReference type="EMBL" id="CATOUU010000531">
    <property type="protein sequence ID" value="CAI9932946.1"/>
    <property type="molecule type" value="Genomic_DNA"/>
</dbReference>
<organism evidence="1">
    <name type="scientific">Hexamita inflata</name>
    <dbReference type="NCBI Taxonomy" id="28002"/>
    <lineage>
        <taxon>Eukaryota</taxon>
        <taxon>Metamonada</taxon>
        <taxon>Diplomonadida</taxon>
        <taxon>Hexamitidae</taxon>
        <taxon>Hexamitinae</taxon>
        <taxon>Hexamita</taxon>
    </lineage>
</organism>
<gene>
    <name evidence="1" type="ORF">HINF_LOCUS20591</name>
    <name evidence="2" type="ORF">HINF_LOCUS2137</name>
</gene>
<proteinExistence type="predicted"/>
<keyword evidence="3" id="KW-1185">Reference proteome</keyword>
<dbReference type="AlphaFoldDB" id="A0AA86P8N2"/>
<comment type="caution">
    <text evidence="1">The sequence shown here is derived from an EMBL/GenBank/DDBJ whole genome shotgun (WGS) entry which is preliminary data.</text>
</comment>
<accession>A0AA86P8N2</accession>
<reference evidence="1" key="1">
    <citation type="submission" date="2023-06" db="EMBL/GenBank/DDBJ databases">
        <authorList>
            <person name="Kurt Z."/>
        </authorList>
    </citation>
    <scope>NUCLEOTIDE SEQUENCE</scope>
</reference>
<dbReference type="Proteomes" id="UP001642409">
    <property type="component" value="Unassembled WGS sequence"/>
</dbReference>
<name>A0AA86P8N2_9EUKA</name>
<protein>
    <submittedName>
        <fullName evidence="2">Hypothetical_protein</fullName>
    </submittedName>
</protein>
<evidence type="ECO:0000313" key="3">
    <source>
        <dbReference type="Proteomes" id="UP001642409"/>
    </source>
</evidence>
<evidence type="ECO:0000313" key="2">
    <source>
        <dbReference type="EMBL" id="CAL5972961.1"/>
    </source>
</evidence>
<evidence type="ECO:0000313" key="1">
    <source>
        <dbReference type="EMBL" id="CAI9932946.1"/>
    </source>
</evidence>
<dbReference type="EMBL" id="CAXDID020000004">
    <property type="protein sequence ID" value="CAL5972961.1"/>
    <property type="molecule type" value="Genomic_DNA"/>
</dbReference>
<reference evidence="2 3" key="2">
    <citation type="submission" date="2024-07" db="EMBL/GenBank/DDBJ databases">
        <authorList>
            <person name="Akdeniz Z."/>
        </authorList>
    </citation>
    <scope>NUCLEOTIDE SEQUENCE [LARGE SCALE GENOMIC DNA]</scope>
</reference>
<sequence length="214" mass="25491">MAEFNFCYNYAFFSPFQEKLHLELNDTFALQESATRDLCSRTDNVLFREVNQSAFSIRIDAEFDLNRQPFSLFFFVFANVTIVDTQVNNSTQHYVLADIQLQPLEKSCLKYSRDVLRFLFNFIRGMLCQLDNTLIYQFQNQQYYKSPQLQFSQSINVYIVYYNGIFDIASIADDCFNIHSEVEIYQNTVNHIQYYILQQKLKQRNQMNDNTFTK</sequence>